<keyword evidence="3" id="KW-0479">Metal-binding</keyword>
<comment type="caution">
    <text evidence="9">The sequence shown here is derived from an EMBL/GenBank/DDBJ whole genome shotgun (WGS) entry which is preliminary data.</text>
</comment>
<organism evidence="9 10">
    <name type="scientific">Cylicocyclus nassatus</name>
    <name type="common">Nematode worm</name>
    <dbReference type="NCBI Taxonomy" id="53992"/>
    <lineage>
        <taxon>Eukaryota</taxon>
        <taxon>Metazoa</taxon>
        <taxon>Ecdysozoa</taxon>
        <taxon>Nematoda</taxon>
        <taxon>Chromadorea</taxon>
        <taxon>Rhabditida</taxon>
        <taxon>Rhabditina</taxon>
        <taxon>Rhabditomorpha</taxon>
        <taxon>Strongyloidea</taxon>
        <taxon>Strongylidae</taxon>
        <taxon>Cylicocyclus</taxon>
    </lineage>
</organism>
<comment type="pathway">
    <text evidence="5">Cofactor biosynthesis; nicotinate biosynthesis; nicotinate from nicotinamide: step 1/1.</text>
</comment>
<evidence type="ECO:0000259" key="8">
    <source>
        <dbReference type="Pfam" id="PF00857"/>
    </source>
</evidence>
<feature type="domain" description="Isochorismatase-like" evidence="8">
    <location>
        <begin position="55"/>
        <end position="221"/>
    </location>
</feature>
<sequence>MWIAINAYNKDVQNELEMKHLTIERDGMNYVYVRDFDELKERLADVVEELEKKYDMQKDFIDGALANPNAAAIVDAIAAKVEAHVGPVIFTRDTHLDGLFEASLEGKLPKHCVRGTEGWMIDEKIAEAAKDKFTAAVDKVTFGNVNWNDTEDPMLQRVIAQADEIELVGTVAEICVAANAILLRAMFPDKKIVVYKDMIAGLTDEGKAAAIKVLEAQMVEVV</sequence>
<dbReference type="Gene3D" id="3.40.50.850">
    <property type="entry name" value="Isochorismatase-like"/>
    <property type="match status" value="1"/>
</dbReference>
<evidence type="ECO:0000313" key="10">
    <source>
        <dbReference type="Proteomes" id="UP001176961"/>
    </source>
</evidence>
<evidence type="ECO:0000313" key="9">
    <source>
        <dbReference type="EMBL" id="CAJ0596510.1"/>
    </source>
</evidence>
<dbReference type="SUPFAM" id="SSF52499">
    <property type="entry name" value="Isochorismatase-like hydrolases"/>
    <property type="match status" value="1"/>
</dbReference>
<dbReference type="InterPro" id="IPR000868">
    <property type="entry name" value="Isochorismatase-like_dom"/>
</dbReference>
<keyword evidence="10" id="KW-1185">Reference proteome</keyword>
<evidence type="ECO:0000256" key="5">
    <source>
        <dbReference type="ARBA" id="ARBA00037900"/>
    </source>
</evidence>
<dbReference type="PANTHER" id="PTHR11080">
    <property type="entry name" value="PYRAZINAMIDASE/NICOTINAMIDASE"/>
    <property type="match status" value="1"/>
</dbReference>
<dbReference type="Proteomes" id="UP001176961">
    <property type="component" value="Unassembled WGS sequence"/>
</dbReference>
<dbReference type="GO" id="GO:0008936">
    <property type="term" value="F:nicotinamidase activity"/>
    <property type="evidence" value="ECO:0007669"/>
    <property type="project" value="UniProtKB-EC"/>
</dbReference>
<dbReference type="GO" id="GO:0019363">
    <property type="term" value="P:pyridine nucleotide biosynthetic process"/>
    <property type="evidence" value="ECO:0007669"/>
    <property type="project" value="UniProtKB-KW"/>
</dbReference>
<dbReference type="AlphaFoldDB" id="A0AA36M3C9"/>
<dbReference type="PANTHER" id="PTHR11080:SF2">
    <property type="entry name" value="LD05707P"/>
    <property type="match status" value="1"/>
</dbReference>
<evidence type="ECO:0000256" key="4">
    <source>
        <dbReference type="ARBA" id="ARBA00022801"/>
    </source>
</evidence>
<comment type="similarity">
    <text evidence="1">Belongs to the isochorismatase family.</text>
</comment>
<dbReference type="Pfam" id="PF00857">
    <property type="entry name" value="Isochorismatase"/>
    <property type="match status" value="1"/>
</dbReference>
<keyword evidence="2" id="KW-0662">Pyridine nucleotide biosynthesis</keyword>
<evidence type="ECO:0000256" key="7">
    <source>
        <dbReference type="ARBA" id="ARBA00043224"/>
    </source>
</evidence>
<protein>
    <recommendedName>
        <fullName evidence="6">nicotinamidase</fullName>
        <ecNumber evidence="6">3.5.1.19</ecNumber>
    </recommendedName>
    <alternativeName>
        <fullName evidence="7">Nicotinamide deamidase</fullName>
    </alternativeName>
</protein>
<evidence type="ECO:0000256" key="1">
    <source>
        <dbReference type="ARBA" id="ARBA00006336"/>
    </source>
</evidence>
<dbReference type="InterPro" id="IPR052347">
    <property type="entry name" value="Isochorismatase_Nicotinamidase"/>
</dbReference>
<evidence type="ECO:0000256" key="3">
    <source>
        <dbReference type="ARBA" id="ARBA00022723"/>
    </source>
</evidence>
<dbReference type="EMBL" id="CATQJL010000184">
    <property type="protein sequence ID" value="CAJ0596510.1"/>
    <property type="molecule type" value="Genomic_DNA"/>
</dbReference>
<keyword evidence="4" id="KW-0378">Hydrolase</keyword>
<proteinExistence type="inferred from homology"/>
<name>A0AA36M3C9_CYLNA</name>
<dbReference type="GO" id="GO:0046872">
    <property type="term" value="F:metal ion binding"/>
    <property type="evidence" value="ECO:0007669"/>
    <property type="project" value="UniProtKB-KW"/>
</dbReference>
<dbReference type="InterPro" id="IPR036380">
    <property type="entry name" value="Isochorismatase-like_sf"/>
</dbReference>
<evidence type="ECO:0000256" key="6">
    <source>
        <dbReference type="ARBA" id="ARBA00039017"/>
    </source>
</evidence>
<gene>
    <name evidence="9" type="ORF">CYNAS_LOCUS8493</name>
</gene>
<reference evidence="9" key="1">
    <citation type="submission" date="2023-07" db="EMBL/GenBank/DDBJ databases">
        <authorList>
            <consortium name="CYATHOMIX"/>
        </authorList>
    </citation>
    <scope>NUCLEOTIDE SEQUENCE</scope>
    <source>
        <strain evidence="9">N/A</strain>
    </source>
</reference>
<dbReference type="EC" id="3.5.1.19" evidence="6"/>
<evidence type="ECO:0000256" key="2">
    <source>
        <dbReference type="ARBA" id="ARBA00022642"/>
    </source>
</evidence>
<accession>A0AA36M3C9</accession>